<comment type="similarity">
    <text evidence="1 4">Belongs to the prolyl-tRNA editing family. YbaK/EbsC subfamily.</text>
</comment>
<dbReference type="Gene3D" id="3.90.960.10">
    <property type="entry name" value="YbaK/aminoacyl-tRNA synthetase-associated domain"/>
    <property type="match status" value="1"/>
</dbReference>
<dbReference type="GO" id="GO:0002161">
    <property type="term" value="F:aminoacyl-tRNA deacylase activity"/>
    <property type="evidence" value="ECO:0007669"/>
    <property type="project" value="InterPro"/>
</dbReference>
<evidence type="ECO:0000256" key="2">
    <source>
        <dbReference type="ARBA" id="ARBA00022917"/>
    </source>
</evidence>
<reference evidence="7" key="1">
    <citation type="submission" date="2013-04" db="EMBL/GenBank/DDBJ databases">
        <title>Thioclava sp. 13D2W-2 Genome Sequencing.</title>
        <authorList>
            <person name="Lai Q."/>
            <person name="Li G."/>
            <person name="Shao Z."/>
        </authorList>
    </citation>
    <scope>NUCLEOTIDE SEQUENCE [LARGE SCALE GENOMIC DNA]</scope>
    <source>
        <strain evidence="7">13D2W-2</strain>
    </source>
</reference>
<dbReference type="NCBIfam" id="TIGR00011">
    <property type="entry name" value="YbaK_EbsC"/>
    <property type="match status" value="1"/>
</dbReference>
<dbReference type="OrthoDB" id="9809296at2"/>
<dbReference type="eggNOG" id="COG2606">
    <property type="taxonomic scope" value="Bacteria"/>
</dbReference>
<dbReference type="Proteomes" id="UP000028607">
    <property type="component" value="Unassembled WGS sequence"/>
</dbReference>
<dbReference type="InterPro" id="IPR007214">
    <property type="entry name" value="YbaK/aa-tRNA-synth-assoc-dom"/>
</dbReference>
<dbReference type="CDD" id="cd00002">
    <property type="entry name" value="YbaK_deacylase"/>
    <property type="match status" value="1"/>
</dbReference>
<gene>
    <name evidence="6" type="ORF">DW2_14045</name>
</gene>
<name>A0A085TTT1_9RHOB</name>
<dbReference type="PATRIC" id="fig|1317124.6.peg.2822"/>
<proteinExistence type="inferred from homology"/>
<accession>A0A085TTT1</accession>
<dbReference type="Pfam" id="PF04073">
    <property type="entry name" value="tRNA_edit"/>
    <property type="match status" value="1"/>
</dbReference>
<dbReference type="EC" id="4.2.-.-" evidence="4"/>
<protein>
    <recommendedName>
        <fullName evidence="4">Cys-tRNA(Pro)/Cys-tRNA(Cys) deacylase</fullName>
        <ecNumber evidence="4">4.2.-.-</ecNumber>
    </recommendedName>
</protein>
<sequence>MGHATPATRALDRAGVAYQLHEYAYEAGQEKIGLHAAEAIGADPARVLKTLMVEVDGRPACAVIPSDASLSMKKVAAAFGGKSAVMMVPAKAERLTGFHTGGISPFGQKRASPLAFEAGALDCARIILNGGKRGLMVELSPDDALAAARAEARPLIADQ</sequence>
<evidence type="ECO:0000256" key="1">
    <source>
        <dbReference type="ARBA" id="ARBA00009798"/>
    </source>
</evidence>
<dbReference type="PIRSF" id="PIRSF006181">
    <property type="entry name" value="EbsC_YbaK"/>
    <property type="match status" value="1"/>
</dbReference>
<feature type="domain" description="YbaK/aminoacyl-tRNA synthetase-associated" evidence="5">
    <location>
        <begin position="36"/>
        <end position="144"/>
    </location>
</feature>
<dbReference type="STRING" id="1317124.DW2_14045"/>
<keyword evidence="3 4" id="KW-0456">Lyase</keyword>
<dbReference type="SUPFAM" id="SSF55826">
    <property type="entry name" value="YbaK/ProRS associated domain"/>
    <property type="match status" value="1"/>
</dbReference>
<evidence type="ECO:0000259" key="5">
    <source>
        <dbReference type="Pfam" id="PF04073"/>
    </source>
</evidence>
<dbReference type="InterPro" id="IPR036754">
    <property type="entry name" value="YbaK/aa-tRNA-synt-asso_dom_sf"/>
</dbReference>
<comment type="caution">
    <text evidence="6">The sequence shown here is derived from an EMBL/GenBank/DDBJ whole genome shotgun (WGS) entry which is preliminary data.</text>
</comment>
<evidence type="ECO:0000256" key="3">
    <source>
        <dbReference type="ARBA" id="ARBA00023239"/>
    </source>
</evidence>
<dbReference type="PANTHER" id="PTHR30411:SF0">
    <property type="entry name" value="CYS-TRNA(PRO)_CYS-TRNA(CYS) DEACYLASE YBAK"/>
    <property type="match status" value="1"/>
</dbReference>
<keyword evidence="7" id="KW-1185">Reference proteome</keyword>
<dbReference type="GO" id="GO:0006412">
    <property type="term" value="P:translation"/>
    <property type="evidence" value="ECO:0007669"/>
    <property type="project" value="UniProtKB-KW"/>
</dbReference>
<dbReference type="InterPro" id="IPR004369">
    <property type="entry name" value="Prolyl-tRNA_editing_YbaK/EbsC"/>
</dbReference>
<dbReference type="AlphaFoldDB" id="A0A085TTT1"/>
<evidence type="ECO:0000313" key="7">
    <source>
        <dbReference type="Proteomes" id="UP000028607"/>
    </source>
</evidence>
<dbReference type="PANTHER" id="PTHR30411">
    <property type="entry name" value="CYTOPLASMIC PROTEIN"/>
    <property type="match status" value="1"/>
</dbReference>
<evidence type="ECO:0000256" key="4">
    <source>
        <dbReference type="PIRNR" id="PIRNR006181"/>
    </source>
</evidence>
<evidence type="ECO:0000313" key="6">
    <source>
        <dbReference type="EMBL" id="KFE34128.1"/>
    </source>
</evidence>
<reference evidence="6 7" key="2">
    <citation type="journal article" date="2015" name="Antonie Van Leeuwenhoek">
        <title>Thioclava indica sp. nov., isolated from surface seawater of the Indian Ocean.</title>
        <authorList>
            <person name="Liu Y."/>
            <person name="Lai Q."/>
            <person name="Du J."/>
            <person name="Xu H."/>
            <person name="Jiang L."/>
            <person name="Shao Z."/>
        </authorList>
    </citation>
    <scope>NUCLEOTIDE SEQUENCE [LARGE SCALE GENOMIC DNA]</scope>
    <source>
        <strain evidence="6 7">13D2W-2</strain>
    </source>
</reference>
<dbReference type="RefSeq" id="WP_038147598.1">
    <property type="nucleotide sequence ID" value="NZ_AQRC01000012.1"/>
</dbReference>
<keyword evidence="2 4" id="KW-0648">Protein biosynthesis</keyword>
<dbReference type="GO" id="GO:0016829">
    <property type="term" value="F:lyase activity"/>
    <property type="evidence" value="ECO:0007669"/>
    <property type="project" value="UniProtKB-KW"/>
</dbReference>
<dbReference type="EMBL" id="AQRC01000012">
    <property type="protein sequence ID" value="KFE34128.1"/>
    <property type="molecule type" value="Genomic_DNA"/>
</dbReference>
<organism evidence="6 7">
    <name type="scientific">Thioclava atlantica</name>
    <dbReference type="NCBI Taxonomy" id="1317124"/>
    <lineage>
        <taxon>Bacteria</taxon>
        <taxon>Pseudomonadati</taxon>
        <taxon>Pseudomonadota</taxon>
        <taxon>Alphaproteobacteria</taxon>
        <taxon>Rhodobacterales</taxon>
        <taxon>Paracoccaceae</taxon>
        <taxon>Thioclava</taxon>
    </lineage>
</organism>